<evidence type="ECO:0000313" key="2">
    <source>
        <dbReference type="Proteomes" id="UP001138894"/>
    </source>
</evidence>
<dbReference type="EMBL" id="JAGSPD010000002">
    <property type="protein sequence ID" value="MBV7268343.1"/>
    <property type="molecule type" value="Genomic_DNA"/>
</dbReference>
<protein>
    <submittedName>
        <fullName evidence="1">Uncharacterized protein</fullName>
    </submittedName>
</protein>
<evidence type="ECO:0000313" key="1">
    <source>
        <dbReference type="EMBL" id="MBV7268343.1"/>
    </source>
</evidence>
<comment type="caution">
    <text evidence="1">The sequence shown here is derived from an EMBL/GenBank/DDBJ whole genome shotgun (WGS) entry which is preliminary data.</text>
</comment>
<proteinExistence type="predicted"/>
<dbReference type="RefSeq" id="WP_218544878.1">
    <property type="nucleotide sequence ID" value="NZ_JAGSPD010000002.1"/>
</dbReference>
<name>A0A9X1JPW3_9FLAO</name>
<dbReference type="Proteomes" id="UP001138894">
    <property type="component" value="Unassembled WGS sequence"/>
</dbReference>
<accession>A0A9X1JPW3</accession>
<dbReference type="AlphaFoldDB" id="A0A9X1JPW3"/>
<keyword evidence="2" id="KW-1185">Reference proteome</keyword>
<organism evidence="1 2">
    <name type="scientific">Winogradskyella luteola</name>
    <dbReference type="NCBI Taxonomy" id="2828330"/>
    <lineage>
        <taxon>Bacteria</taxon>
        <taxon>Pseudomonadati</taxon>
        <taxon>Bacteroidota</taxon>
        <taxon>Flavobacteriia</taxon>
        <taxon>Flavobacteriales</taxon>
        <taxon>Flavobacteriaceae</taxon>
        <taxon>Winogradskyella</taxon>
    </lineage>
</organism>
<sequence length="93" mass="11230">MNELVEQNESLKEIHCIFNSAEPKIIGIVYRIINEENPNYTWEISHYCRLNNEKDCYIPSVPNRDSLEDTEHELMTYMKRFEKAVDWTENKKF</sequence>
<reference evidence="1" key="1">
    <citation type="submission" date="2021-04" db="EMBL/GenBank/DDBJ databases">
        <authorList>
            <person name="Pira H."/>
            <person name="Risdian C."/>
            <person name="Wink J."/>
        </authorList>
    </citation>
    <scope>NUCLEOTIDE SEQUENCE</scope>
    <source>
        <strain evidence="1">WHY3</strain>
    </source>
</reference>
<gene>
    <name evidence="1" type="ORF">KCG49_03935</name>
</gene>